<dbReference type="SUPFAM" id="SSF55945">
    <property type="entry name" value="TATA-box binding protein-like"/>
    <property type="match status" value="1"/>
</dbReference>
<comment type="similarity">
    <text evidence="2">Belongs to the type-1 OGG1 family.</text>
</comment>
<gene>
    <name evidence="16" type="ORF">D9758_000640</name>
</gene>
<dbReference type="PANTHER" id="PTHR10242">
    <property type="entry name" value="8-OXOGUANINE DNA GLYCOSYLASE"/>
    <property type="match status" value="1"/>
</dbReference>
<keyword evidence="10" id="KW-0326">Glycosidase</keyword>
<evidence type="ECO:0000256" key="7">
    <source>
        <dbReference type="ARBA" id="ARBA00023239"/>
    </source>
</evidence>
<evidence type="ECO:0000256" key="8">
    <source>
        <dbReference type="ARBA" id="ARBA00023242"/>
    </source>
</evidence>
<evidence type="ECO:0000256" key="3">
    <source>
        <dbReference type="ARBA" id="ARBA00012720"/>
    </source>
</evidence>
<dbReference type="AlphaFoldDB" id="A0A8H5LYA6"/>
<evidence type="ECO:0000256" key="12">
    <source>
        <dbReference type="ARBA" id="ARBA00044632"/>
    </source>
</evidence>
<keyword evidence="8" id="KW-0539">Nucleus</keyword>
<evidence type="ECO:0000256" key="5">
    <source>
        <dbReference type="ARBA" id="ARBA00022801"/>
    </source>
</evidence>
<dbReference type="GO" id="GO:0003684">
    <property type="term" value="F:damaged DNA binding"/>
    <property type="evidence" value="ECO:0007669"/>
    <property type="project" value="InterPro"/>
</dbReference>
<evidence type="ECO:0000256" key="9">
    <source>
        <dbReference type="ARBA" id="ARBA00023268"/>
    </source>
</evidence>
<dbReference type="GO" id="GO:0005634">
    <property type="term" value="C:nucleus"/>
    <property type="evidence" value="ECO:0007669"/>
    <property type="project" value="UniProtKB-SubCell"/>
</dbReference>
<reference evidence="16 17" key="1">
    <citation type="journal article" date="2020" name="ISME J.">
        <title>Uncovering the hidden diversity of litter-decomposition mechanisms in mushroom-forming fungi.</title>
        <authorList>
            <person name="Floudas D."/>
            <person name="Bentzer J."/>
            <person name="Ahren D."/>
            <person name="Johansson T."/>
            <person name="Persson P."/>
            <person name="Tunlid A."/>
        </authorList>
    </citation>
    <scope>NUCLEOTIDE SEQUENCE [LARGE SCALE GENOMIC DNA]</scope>
    <source>
        <strain evidence="16 17">CBS 291.85</strain>
    </source>
</reference>
<dbReference type="EC" id="4.2.99.18" evidence="3"/>
<dbReference type="GO" id="GO:0006285">
    <property type="term" value="P:base-excision repair, AP site formation"/>
    <property type="evidence" value="ECO:0007669"/>
    <property type="project" value="TreeGrafter"/>
</dbReference>
<comment type="catalytic activity">
    <reaction evidence="12">
        <text>2'-deoxyribonucleotide-(2'-deoxyribose 5'-phosphate)-2'-deoxyribonucleotide-DNA = a 3'-end 2'-deoxyribonucleotide-(2,3-dehydro-2,3-deoxyribose 5'-phosphate)-DNA + a 5'-end 5'-phospho-2'-deoxyribonucleoside-DNA + H(+)</text>
        <dbReference type="Rhea" id="RHEA:66592"/>
        <dbReference type="Rhea" id="RHEA-COMP:13180"/>
        <dbReference type="Rhea" id="RHEA-COMP:16897"/>
        <dbReference type="Rhea" id="RHEA-COMP:17067"/>
        <dbReference type="ChEBI" id="CHEBI:15378"/>
        <dbReference type="ChEBI" id="CHEBI:136412"/>
        <dbReference type="ChEBI" id="CHEBI:157695"/>
        <dbReference type="ChEBI" id="CHEBI:167181"/>
        <dbReference type="EC" id="4.2.99.18"/>
    </reaction>
</comment>
<evidence type="ECO:0000256" key="4">
    <source>
        <dbReference type="ARBA" id="ARBA00022763"/>
    </source>
</evidence>
<keyword evidence="6" id="KW-0234">DNA repair</keyword>
<evidence type="ECO:0000313" key="16">
    <source>
        <dbReference type="EMBL" id="KAF5373836.1"/>
    </source>
</evidence>
<comment type="function">
    <text evidence="11">DNA repair enzyme that incises DNA at 8-oxoG residues. Excises 7,8-dihydro-8-oxoguanine and 2,6-diamino-4-hydroxy-5-N-methylformamidopyrimidine (FAPY) from damaged DNA. Has a beta-lyase activity that nicks DNA 3' to the lesion.</text>
</comment>
<name>A0A8H5LYA6_9AGAR</name>
<feature type="region of interest" description="Disordered" evidence="14">
    <location>
        <begin position="332"/>
        <end position="401"/>
    </location>
</feature>
<dbReference type="InterPro" id="IPR023170">
    <property type="entry name" value="HhH_base_excis_C"/>
</dbReference>
<evidence type="ECO:0000313" key="17">
    <source>
        <dbReference type="Proteomes" id="UP000559256"/>
    </source>
</evidence>
<evidence type="ECO:0000256" key="6">
    <source>
        <dbReference type="ARBA" id="ARBA00023204"/>
    </source>
</evidence>
<dbReference type="CDD" id="cd00056">
    <property type="entry name" value="ENDO3c"/>
    <property type="match status" value="1"/>
</dbReference>
<keyword evidence="9" id="KW-0511">Multifunctional enzyme</keyword>
<dbReference type="GO" id="GO:0140078">
    <property type="term" value="F:class I DNA-(apurinic or apyrimidinic site) endonuclease activity"/>
    <property type="evidence" value="ECO:0007669"/>
    <property type="project" value="UniProtKB-EC"/>
</dbReference>
<comment type="caution">
    <text evidence="16">The sequence shown here is derived from an EMBL/GenBank/DDBJ whole genome shotgun (WGS) entry which is preliminary data.</text>
</comment>
<evidence type="ECO:0000256" key="1">
    <source>
        <dbReference type="ARBA" id="ARBA00004123"/>
    </source>
</evidence>
<evidence type="ECO:0000256" key="14">
    <source>
        <dbReference type="SAM" id="MobiDB-lite"/>
    </source>
</evidence>
<dbReference type="Gene3D" id="3.30.310.40">
    <property type="match status" value="1"/>
</dbReference>
<sequence length="401" mass="45386">MTITFHALPLPIVQLSLDAVLRCGQSFRWSIFPLAPPADASHEYRLGLRDRVVCLRQSPTHLYYRSVYPDPQPSETQSRLLDAETLLWLKDYFQLDVDLAGLYLEWGNRDKVFLGLKERFSGIRMLRQDPWENLISFICSSNNNISRITKMVNSLCTHYSPPLLHLADPSCPKTRVAYHAFPSPSDLAQPEVSSKLRSLGFGYRADFIQKTAQMLVESHGTAAEKWLMDLRNEPTEKAREELLKFMGVGRKVADCVLLMSLDKKEVIPVDTHVHQIAIKHYGLKGSVNGKKTAMTPKLYDEVNTKLVGVWGNYAGWAHSVLFTSDLKSFSSFGLPTPSPTPTSSPTKTPRKRSQKDLEDIESVLHTPPHTREHLTPNNSRIIPAEIDTGSLVDRVKRRRRG</sequence>
<dbReference type="InterPro" id="IPR003265">
    <property type="entry name" value="HhH-GPD_domain"/>
</dbReference>
<evidence type="ECO:0000256" key="13">
    <source>
        <dbReference type="ARBA" id="ARBA00073127"/>
    </source>
</evidence>
<dbReference type="Gene3D" id="1.10.1670.10">
    <property type="entry name" value="Helix-hairpin-Helix base-excision DNA repair enzymes (C-terminal)"/>
    <property type="match status" value="1"/>
</dbReference>
<keyword evidence="7" id="KW-0456">Lyase</keyword>
<comment type="subcellular location">
    <subcellularLocation>
        <location evidence="1">Nucleus</location>
    </subcellularLocation>
</comment>
<keyword evidence="17" id="KW-1185">Reference proteome</keyword>
<accession>A0A8H5LYA6</accession>
<dbReference type="InterPro" id="IPR011257">
    <property type="entry name" value="DNA_glycosylase"/>
</dbReference>
<feature type="domain" description="HhH-GPD" evidence="15">
    <location>
        <begin position="139"/>
        <end position="325"/>
    </location>
</feature>
<proteinExistence type="inferred from homology"/>
<dbReference type="Pfam" id="PF07934">
    <property type="entry name" value="OGG_N"/>
    <property type="match status" value="1"/>
</dbReference>
<dbReference type="Proteomes" id="UP000559256">
    <property type="component" value="Unassembled WGS sequence"/>
</dbReference>
<keyword evidence="4" id="KW-0227">DNA damage</keyword>
<keyword evidence="5" id="KW-0378">Hydrolase</keyword>
<evidence type="ECO:0000259" key="15">
    <source>
        <dbReference type="SMART" id="SM00478"/>
    </source>
</evidence>
<dbReference type="GO" id="GO:0006289">
    <property type="term" value="P:nucleotide-excision repair"/>
    <property type="evidence" value="ECO:0007669"/>
    <property type="project" value="InterPro"/>
</dbReference>
<evidence type="ECO:0000256" key="2">
    <source>
        <dbReference type="ARBA" id="ARBA00010679"/>
    </source>
</evidence>
<dbReference type="GO" id="GO:0034039">
    <property type="term" value="F:8-oxo-7,8-dihydroguanine DNA N-glycosylase activity"/>
    <property type="evidence" value="ECO:0007669"/>
    <property type="project" value="TreeGrafter"/>
</dbReference>
<dbReference type="EMBL" id="JAACJM010000003">
    <property type="protein sequence ID" value="KAF5373836.1"/>
    <property type="molecule type" value="Genomic_DNA"/>
</dbReference>
<protein>
    <recommendedName>
        <fullName evidence="13">N-glycosylase/DNA lyase</fullName>
        <ecNumber evidence="3">4.2.99.18</ecNumber>
    </recommendedName>
</protein>
<organism evidence="16 17">
    <name type="scientific">Tetrapyrgos nigripes</name>
    <dbReference type="NCBI Taxonomy" id="182062"/>
    <lineage>
        <taxon>Eukaryota</taxon>
        <taxon>Fungi</taxon>
        <taxon>Dikarya</taxon>
        <taxon>Basidiomycota</taxon>
        <taxon>Agaricomycotina</taxon>
        <taxon>Agaricomycetes</taxon>
        <taxon>Agaricomycetidae</taxon>
        <taxon>Agaricales</taxon>
        <taxon>Marasmiineae</taxon>
        <taxon>Marasmiaceae</taxon>
        <taxon>Tetrapyrgos</taxon>
    </lineage>
</organism>
<dbReference type="FunFam" id="1.10.340.30:FF:000006">
    <property type="entry name" value="N-glycosylase/DNA lyase isoform X2"/>
    <property type="match status" value="1"/>
</dbReference>
<dbReference type="SMART" id="SM00478">
    <property type="entry name" value="ENDO3c"/>
    <property type="match status" value="1"/>
</dbReference>
<dbReference type="OrthoDB" id="238681at2759"/>
<dbReference type="PANTHER" id="PTHR10242:SF2">
    <property type="entry name" value="N-GLYCOSYLASE_DNA LYASE"/>
    <property type="match status" value="1"/>
</dbReference>
<dbReference type="Gene3D" id="1.10.340.30">
    <property type="entry name" value="Hypothetical protein, domain 2"/>
    <property type="match status" value="1"/>
</dbReference>
<evidence type="ECO:0000256" key="10">
    <source>
        <dbReference type="ARBA" id="ARBA00023295"/>
    </source>
</evidence>
<dbReference type="InterPro" id="IPR012904">
    <property type="entry name" value="OGG_N"/>
</dbReference>
<dbReference type="Pfam" id="PF00730">
    <property type="entry name" value="HhH-GPD"/>
    <property type="match status" value="1"/>
</dbReference>
<dbReference type="SUPFAM" id="SSF48150">
    <property type="entry name" value="DNA-glycosylase"/>
    <property type="match status" value="1"/>
</dbReference>
<dbReference type="InterPro" id="IPR052054">
    <property type="entry name" value="Oxidative_DNA_repair_enzyme"/>
</dbReference>
<evidence type="ECO:0000256" key="11">
    <source>
        <dbReference type="ARBA" id="ARBA00025652"/>
    </source>
</evidence>